<evidence type="ECO:0000256" key="10">
    <source>
        <dbReference type="ARBA" id="ARBA00022692"/>
    </source>
</evidence>
<dbReference type="PIRSF" id="PIRSF001273">
    <property type="entry name" value="CDH"/>
    <property type="match status" value="1"/>
</dbReference>
<evidence type="ECO:0000256" key="11">
    <source>
        <dbReference type="ARBA" id="ARBA00022801"/>
    </source>
</evidence>
<evidence type="ECO:0000256" key="16">
    <source>
        <dbReference type="ARBA" id="ARBA00023264"/>
    </source>
</evidence>
<comment type="pathway">
    <text evidence="4">Lipid metabolism.</text>
</comment>
<evidence type="ECO:0000256" key="7">
    <source>
        <dbReference type="ARBA" id="ARBA00019608"/>
    </source>
</evidence>
<dbReference type="GO" id="GO:0046342">
    <property type="term" value="P:CDP-diacylglycerol catabolic process"/>
    <property type="evidence" value="ECO:0007669"/>
    <property type="project" value="UniProtKB-UniPathway"/>
</dbReference>
<proteinExistence type="inferred from homology"/>
<keyword evidence="20" id="KW-1185">Reference proteome</keyword>
<evidence type="ECO:0000256" key="3">
    <source>
        <dbReference type="ARBA" id="ARBA00004927"/>
    </source>
</evidence>
<evidence type="ECO:0000256" key="18">
    <source>
        <dbReference type="ARBA" id="ARBA00032892"/>
    </source>
</evidence>
<comment type="similarity">
    <text evidence="5">Belongs to the Cdh family.</text>
</comment>
<evidence type="ECO:0000256" key="8">
    <source>
        <dbReference type="ARBA" id="ARBA00022475"/>
    </source>
</evidence>
<dbReference type="eggNOG" id="COG2134">
    <property type="taxonomic scope" value="Bacteria"/>
</dbReference>
<evidence type="ECO:0000256" key="13">
    <source>
        <dbReference type="ARBA" id="ARBA00023098"/>
    </source>
</evidence>
<dbReference type="SUPFAM" id="SSF54197">
    <property type="entry name" value="HIT-like"/>
    <property type="match status" value="1"/>
</dbReference>
<keyword evidence="16" id="KW-1208">Phospholipid metabolism</keyword>
<evidence type="ECO:0000256" key="17">
    <source>
        <dbReference type="ARBA" id="ARBA00032888"/>
    </source>
</evidence>
<dbReference type="NCBIfam" id="NF003986">
    <property type="entry name" value="PRK05471.1-5"/>
    <property type="match status" value="1"/>
</dbReference>
<reference evidence="19 20" key="1">
    <citation type="submission" date="2013-03" db="EMBL/GenBank/DDBJ databases">
        <title>Salinisphaera hydrothermalis C41B8 Genome Sequencing.</title>
        <authorList>
            <person name="Li C."/>
            <person name="Lai Q."/>
            <person name="Shao Z."/>
        </authorList>
    </citation>
    <scope>NUCLEOTIDE SEQUENCE [LARGE SCALE GENOMIC DNA]</scope>
    <source>
        <strain evidence="19 20">C41B8</strain>
    </source>
</reference>
<comment type="catalytic activity">
    <reaction evidence="1">
        <text>a CDP-1,2-diacyl-sn-glycerol + H2O = a 1,2-diacyl-sn-glycero-3-phosphate + CMP + 2 H(+)</text>
        <dbReference type="Rhea" id="RHEA:15221"/>
        <dbReference type="ChEBI" id="CHEBI:15377"/>
        <dbReference type="ChEBI" id="CHEBI:15378"/>
        <dbReference type="ChEBI" id="CHEBI:58332"/>
        <dbReference type="ChEBI" id="CHEBI:58608"/>
        <dbReference type="ChEBI" id="CHEBI:60377"/>
        <dbReference type="EC" id="3.6.1.26"/>
    </reaction>
</comment>
<keyword evidence="13" id="KW-0443">Lipid metabolism</keyword>
<sequence>MLAAGWIALPAAAHNPNALWQIVHGRCVPAAKAGDGTGPCARVDRRDGYALLKDRVGPLQYLLIPTIRVSGIESPTLLEPHAPPYLAEAWHDRHIMAKRFGHPIADDDIMLALNSPHGRTQNQLHIHISCIAPDVKRALANMASDIGADWTPLPRPLAGHRYIARRVTPTALQRSGAARLLARHDDADEHMGDYGLALTRVDGAGLVLLATRVHRLAGNFASPEELESHACHVLPGIAEFHAPAAPQANE</sequence>
<evidence type="ECO:0000313" key="19">
    <source>
        <dbReference type="EMBL" id="KEZ78264.1"/>
    </source>
</evidence>
<comment type="caution">
    <text evidence="19">The sequence shown here is derived from an EMBL/GenBank/DDBJ whole genome shotgun (WGS) entry which is preliminary data.</text>
</comment>
<dbReference type="STRING" id="1304275.C41B8_05163"/>
<comment type="pathway">
    <text evidence="3">Phospholipid metabolism; CDP-diacylglycerol degradation; phosphatidate from CDP-diacylglycerol: step 1/1.</text>
</comment>
<evidence type="ECO:0000256" key="14">
    <source>
        <dbReference type="ARBA" id="ARBA00023136"/>
    </source>
</evidence>
<dbReference type="InterPro" id="IPR003763">
    <property type="entry name" value="CDP-diacylglyc_Pase"/>
</dbReference>
<dbReference type="UniPathway" id="UPA00609">
    <property type="reaction ID" value="UER00664"/>
</dbReference>
<evidence type="ECO:0000256" key="4">
    <source>
        <dbReference type="ARBA" id="ARBA00005189"/>
    </source>
</evidence>
<dbReference type="Proteomes" id="UP000028302">
    <property type="component" value="Unassembled WGS sequence"/>
</dbReference>
<dbReference type="PATRIC" id="fig|1304275.5.peg.1055"/>
<evidence type="ECO:0000256" key="1">
    <source>
        <dbReference type="ARBA" id="ARBA00001007"/>
    </source>
</evidence>
<evidence type="ECO:0000256" key="12">
    <source>
        <dbReference type="ARBA" id="ARBA00022989"/>
    </source>
</evidence>
<organism evidence="19 20">
    <name type="scientific">Salinisphaera hydrothermalis (strain C41B8)</name>
    <dbReference type="NCBI Taxonomy" id="1304275"/>
    <lineage>
        <taxon>Bacteria</taxon>
        <taxon>Pseudomonadati</taxon>
        <taxon>Pseudomonadota</taxon>
        <taxon>Gammaproteobacteria</taxon>
        <taxon>Salinisphaerales</taxon>
        <taxon>Salinisphaeraceae</taxon>
        <taxon>Salinisphaera</taxon>
    </lineage>
</organism>
<dbReference type="Pfam" id="PF02611">
    <property type="entry name" value="CDH"/>
    <property type="match status" value="1"/>
</dbReference>
<gene>
    <name evidence="19" type="ORF">C41B8_05163</name>
</gene>
<dbReference type="GO" id="GO:0008715">
    <property type="term" value="F:CDP-diacylglycerol diphosphatase activity"/>
    <property type="evidence" value="ECO:0007669"/>
    <property type="project" value="UniProtKB-EC"/>
</dbReference>
<evidence type="ECO:0000256" key="15">
    <source>
        <dbReference type="ARBA" id="ARBA00023209"/>
    </source>
</evidence>
<keyword evidence="12" id="KW-1133">Transmembrane helix</keyword>
<keyword evidence="11 19" id="KW-0378">Hydrolase</keyword>
<keyword evidence="8" id="KW-1003">Cell membrane</keyword>
<evidence type="ECO:0000256" key="5">
    <source>
        <dbReference type="ARBA" id="ARBA00006435"/>
    </source>
</evidence>
<evidence type="ECO:0000256" key="9">
    <source>
        <dbReference type="ARBA" id="ARBA00022516"/>
    </source>
</evidence>
<evidence type="ECO:0000313" key="20">
    <source>
        <dbReference type="Proteomes" id="UP000028302"/>
    </source>
</evidence>
<keyword evidence="9" id="KW-0444">Lipid biosynthesis</keyword>
<evidence type="ECO:0000256" key="2">
    <source>
        <dbReference type="ARBA" id="ARBA00004162"/>
    </source>
</evidence>
<dbReference type="EMBL" id="APNK01000005">
    <property type="protein sequence ID" value="KEZ78264.1"/>
    <property type="molecule type" value="Genomic_DNA"/>
</dbReference>
<dbReference type="Gene3D" id="3.30.428.30">
    <property type="entry name" value="HIT family - CDH-like"/>
    <property type="match status" value="1"/>
</dbReference>
<dbReference type="AlphaFoldDB" id="A0A084INI0"/>
<comment type="subcellular location">
    <subcellularLocation>
        <location evidence="2">Cell membrane</location>
        <topology evidence="2">Single-pass membrane protein</topology>
    </subcellularLocation>
</comment>
<keyword evidence="15" id="KW-0594">Phospholipid biosynthesis</keyword>
<protein>
    <recommendedName>
        <fullName evidence="7">CDP-diacylglycerol pyrophosphatase</fullName>
        <ecNumber evidence="6">3.6.1.26</ecNumber>
    </recommendedName>
    <alternativeName>
        <fullName evidence="17">CDP-diacylglycerol phosphatidylhydrolase</fullName>
    </alternativeName>
    <alternativeName>
        <fullName evidence="18">CDP-diglyceride hydrolase</fullName>
    </alternativeName>
</protein>
<keyword evidence="10" id="KW-0812">Transmembrane</keyword>
<dbReference type="InterPro" id="IPR036265">
    <property type="entry name" value="HIT-like_sf"/>
</dbReference>
<dbReference type="EC" id="3.6.1.26" evidence="6"/>
<dbReference type="GO" id="GO:0008654">
    <property type="term" value="P:phospholipid biosynthetic process"/>
    <property type="evidence" value="ECO:0007669"/>
    <property type="project" value="UniProtKB-KW"/>
</dbReference>
<dbReference type="GO" id="GO:0005886">
    <property type="term" value="C:plasma membrane"/>
    <property type="evidence" value="ECO:0007669"/>
    <property type="project" value="UniProtKB-SubCell"/>
</dbReference>
<keyword evidence="14" id="KW-0472">Membrane</keyword>
<evidence type="ECO:0000256" key="6">
    <source>
        <dbReference type="ARBA" id="ARBA00012375"/>
    </source>
</evidence>
<name>A0A084INI0_SALHC</name>
<accession>A0A084INI0</accession>